<dbReference type="InterPro" id="IPR001977">
    <property type="entry name" value="Depp_CoAkinase"/>
</dbReference>
<keyword evidence="8" id="KW-1185">Reference proteome</keyword>
<gene>
    <name evidence="5 7" type="primary">coaE</name>
    <name evidence="7" type="ORF">KZZ10_06955</name>
</gene>
<organism evidence="7 8">
    <name type="scientific">Zwartia hollandica</name>
    <dbReference type="NCBI Taxonomy" id="324606"/>
    <lineage>
        <taxon>Bacteria</taxon>
        <taxon>Pseudomonadati</taxon>
        <taxon>Pseudomonadota</taxon>
        <taxon>Betaproteobacteria</taxon>
        <taxon>Burkholderiales</taxon>
        <taxon>Alcaligenaceae</taxon>
        <taxon>Zwartia</taxon>
    </lineage>
</organism>
<dbReference type="PROSITE" id="PS51219">
    <property type="entry name" value="DPCK"/>
    <property type="match status" value="1"/>
</dbReference>
<feature type="binding site" evidence="5">
    <location>
        <begin position="11"/>
        <end position="16"/>
    </location>
    <ligand>
        <name>ATP</name>
        <dbReference type="ChEBI" id="CHEBI:30616"/>
    </ligand>
</feature>
<dbReference type="GO" id="GO:0015937">
    <property type="term" value="P:coenzyme A biosynthetic process"/>
    <property type="evidence" value="ECO:0007669"/>
    <property type="project" value="UniProtKB-UniRule"/>
</dbReference>
<sequence length="202" mass="21757">MFKLGLTGGIGSGKTYVANLLAGWGASVIDTDLIAHTLTAPEGLAIAPIREAFGSELIKPDGALDRARMRELVFSAPVMRSTLEGILHPLIAQEVFVQAKAATGLYAVFVVPLLVESGRWRDRIDRLCVVDCEEETQIERVHARSGIPADTIRRIMAAQATRAERLAAADDIIVNSANTSLAELDKQVLVLHEGWCNLSISG</sequence>
<keyword evidence="5 7" id="KW-0808">Transferase</keyword>
<proteinExistence type="inferred from homology"/>
<reference evidence="7" key="1">
    <citation type="submission" date="2021-07" db="EMBL/GenBank/DDBJ databases">
        <title>New genus and species of the family Alcaligenaceae.</title>
        <authorList>
            <person name="Hahn M.W."/>
        </authorList>
    </citation>
    <scope>NUCLEOTIDE SEQUENCE</scope>
    <source>
        <strain evidence="7">LF4-65</strain>
    </source>
</reference>
<comment type="catalytic activity">
    <reaction evidence="5">
        <text>3'-dephospho-CoA + ATP = ADP + CoA + H(+)</text>
        <dbReference type="Rhea" id="RHEA:18245"/>
        <dbReference type="ChEBI" id="CHEBI:15378"/>
        <dbReference type="ChEBI" id="CHEBI:30616"/>
        <dbReference type="ChEBI" id="CHEBI:57287"/>
        <dbReference type="ChEBI" id="CHEBI:57328"/>
        <dbReference type="ChEBI" id="CHEBI:456216"/>
        <dbReference type="EC" id="2.7.1.24"/>
    </reaction>
</comment>
<keyword evidence="5 7" id="KW-0418">Kinase</keyword>
<dbReference type="PANTHER" id="PTHR10695">
    <property type="entry name" value="DEPHOSPHO-COA KINASE-RELATED"/>
    <property type="match status" value="1"/>
</dbReference>
<comment type="subcellular location">
    <subcellularLocation>
        <location evidence="5">Cytoplasm</location>
    </subcellularLocation>
</comment>
<evidence type="ECO:0000256" key="6">
    <source>
        <dbReference type="NCBIfam" id="TIGR00152"/>
    </source>
</evidence>
<dbReference type="GO" id="GO:0004140">
    <property type="term" value="F:dephospho-CoA kinase activity"/>
    <property type="evidence" value="ECO:0007669"/>
    <property type="project" value="UniProtKB-UniRule"/>
</dbReference>
<dbReference type="PANTHER" id="PTHR10695:SF46">
    <property type="entry name" value="BIFUNCTIONAL COENZYME A SYNTHASE-RELATED"/>
    <property type="match status" value="1"/>
</dbReference>
<dbReference type="InterPro" id="IPR027417">
    <property type="entry name" value="P-loop_NTPase"/>
</dbReference>
<comment type="caution">
    <text evidence="7">The sequence shown here is derived from an EMBL/GenBank/DDBJ whole genome shotgun (WGS) entry which is preliminary data.</text>
</comment>
<comment type="function">
    <text evidence="5">Catalyzes the phosphorylation of the 3'-hydroxyl group of dephosphocoenzyme A to form coenzyme A.</text>
</comment>
<comment type="similarity">
    <text evidence="1 5">Belongs to the CoaE family.</text>
</comment>
<keyword evidence="3 5" id="KW-0067">ATP-binding</keyword>
<evidence type="ECO:0000313" key="7">
    <source>
        <dbReference type="EMBL" id="MBZ1350382.1"/>
    </source>
</evidence>
<dbReference type="HAMAP" id="MF_00376">
    <property type="entry name" value="Dephospho_CoA_kinase"/>
    <property type="match status" value="1"/>
</dbReference>
<evidence type="ECO:0000256" key="1">
    <source>
        <dbReference type="ARBA" id="ARBA00009018"/>
    </source>
</evidence>
<keyword evidence="2 5" id="KW-0547">Nucleotide-binding</keyword>
<dbReference type="Pfam" id="PF01121">
    <property type="entry name" value="CoaE"/>
    <property type="match status" value="1"/>
</dbReference>
<dbReference type="Gene3D" id="3.40.50.300">
    <property type="entry name" value="P-loop containing nucleotide triphosphate hydrolases"/>
    <property type="match status" value="1"/>
</dbReference>
<evidence type="ECO:0000256" key="5">
    <source>
        <dbReference type="HAMAP-Rule" id="MF_00376"/>
    </source>
</evidence>
<dbReference type="EMBL" id="JAHXRI010000006">
    <property type="protein sequence ID" value="MBZ1350382.1"/>
    <property type="molecule type" value="Genomic_DNA"/>
</dbReference>
<evidence type="ECO:0000256" key="3">
    <source>
        <dbReference type="ARBA" id="ARBA00022840"/>
    </source>
</evidence>
<dbReference type="SUPFAM" id="SSF52540">
    <property type="entry name" value="P-loop containing nucleoside triphosphate hydrolases"/>
    <property type="match status" value="1"/>
</dbReference>
<dbReference type="Proteomes" id="UP000739565">
    <property type="component" value="Unassembled WGS sequence"/>
</dbReference>
<dbReference type="GO" id="GO:0005524">
    <property type="term" value="F:ATP binding"/>
    <property type="evidence" value="ECO:0007669"/>
    <property type="project" value="UniProtKB-UniRule"/>
</dbReference>
<keyword evidence="5" id="KW-0963">Cytoplasm</keyword>
<dbReference type="AlphaFoldDB" id="A0A953N9V6"/>
<accession>A0A953N9V6</accession>
<comment type="pathway">
    <text evidence="5">Cofactor biosynthesis; coenzyme A biosynthesis; CoA from (R)-pantothenate: step 5/5.</text>
</comment>
<dbReference type="CDD" id="cd02022">
    <property type="entry name" value="DPCK"/>
    <property type="match status" value="1"/>
</dbReference>
<dbReference type="NCBIfam" id="TIGR00152">
    <property type="entry name" value="dephospho-CoA kinase"/>
    <property type="match status" value="1"/>
</dbReference>
<evidence type="ECO:0000313" key="8">
    <source>
        <dbReference type="Proteomes" id="UP000739565"/>
    </source>
</evidence>
<protein>
    <recommendedName>
        <fullName evidence="5 6">Dephospho-CoA kinase</fullName>
        <ecNumber evidence="5 6">2.7.1.24</ecNumber>
    </recommendedName>
    <alternativeName>
        <fullName evidence="5">Dephosphocoenzyme A kinase</fullName>
    </alternativeName>
</protein>
<evidence type="ECO:0000256" key="4">
    <source>
        <dbReference type="ARBA" id="ARBA00022993"/>
    </source>
</evidence>
<evidence type="ECO:0000256" key="2">
    <source>
        <dbReference type="ARBA" id="ARBA00022741"/>
    </source>
</evidence>
<dbReference type="EC" id="2.7.1.24" evidence="5 6"/>
<keyword evidence="4 5" id="KW-0173">Coenzyme A biosynthesis</keyword>
<name>A0A953N9V6_9BURK</name>
<dbReference type="GO" id="GO:0005737">
    <property type="term" value="C:cytoplasm"/>
    <property type="evidence" value="ECO:0007669"/>
    <property type="project" value="UniProtKB-SubCell"/>
</dbReference>
<dbReference type="RefSeq" id="WP_259660759.1">
    <property type="nucleotide sequence ID" value="NZ_JAHXRI010000006.1"/>
</dbReference>